<dbReference type="InterPro" id="IPR007939">
    <property type="entry name" value="Cu-R_B_prcur"/>
</dbReference>
<dbReference type="GO" id="GO:0005507">
    <property type="term" value="F:copper ion binding"/>
    <property type="evidence" value="ECO:0007669"/>
    <property type="project" value="InterPro"/>
</dbReference>
<evidence type="ECO:0000313" key="2">
    <source>
        <dbReference type="Proteomes" id="UP000249165"/>
    </source>
</evidence>
<keyword evidence="2" id="KW-1185">Reference proteome</keyword>
<gene>
    <name evidence="1" type="ORF">ATI53_10793</name>
</gene>
<sequence length="92" mass="9795">MDYEGLLTNRLVLTPTIEASLPLADDPGREIAAGGASVELGLRLSYELIGRSVAPYIGVNHERASGGTADILRDHGREIEVLTGVVGVNFMF</sequence>
<dbReference type="GO" id="GO:0006878">
    <property type="term" value="P:intracellular copper ion homeostasis"/>
    <property type="evidence" value="ECO:0007669"/>
    <property type="project" value="InterPro"/>
</dbReference>
<proteinExistence type="predicted"/>
<accession>A0A327XKK8</accession>
<evidence type="ECO:0000313" key="1">
    <source>
        <dbReference type="EMBL" id="RAK08537.1"/>
    </source>
</evidence>
<dbReference type="Pfam" id="PF05275">
    <property type="entry name" value="CopB"/>
    <property type="match status" value="1"/>
</dbReference>
<dbReference type="Proteomes" id="UP000249165">
    <property type="component" value="Unassembled WGS sequence"/>
</dbReference>
<name>A0A327XKK8_9RHOB</name>
<dbReference type="AlphaFoldDB" id="A0A327XKK8"/>
<dbReference type="GO" id="GO:0009279">
    <property type="term" value="C:cell outer membrane"/>
    <property type="evidence" value="ECO:0007669"/>
    <property type="project" value="InterPro"/>
</dbReference>
<dbReference type="EMBL" id="QLMG01000079">
    <property type="protein sequence ID" value="RAK08537.1"/>
    <property type="molecule type" value="Genomic_DNA"/>
</dbReference>
<comment type="caution">
    <text evidence="1">The sequence shown here is derived from an EMBL/GenBank/DDBJ whole genome shotgun (WGS) entry which is preliminary data.</text>
</comment>
<dbReference type="RefSeq" id="WP_263398799.1">
    <property type="nucleotide sequence ID" value="NZ_LIGL01000086.1"/>
</dbReference>
<protein>
    <submittedName>
        <fullName evidence="1">Copper resistance protein B</fullName>
    </submittedName>
</protein>
<organism evidence="1 2">
    <name type="scientific">Salipiger aestuarii</name>
    <dbReference type="NCBI Taxonomy" id="568098"/>
    <lineage>
        <taxon>Bacteria</taxon>
        <taxon>Pseudomonadati</taxon>
        <taxon>Pseudomonadota</taxon>
        <taxon>Alphaproteobacteria</taxon>
        <taxon>Rhodobacterales</taxon>
        <taxon>Roseobacteraceae</taxon>
        <taxon>Salipiger</taxon>
    </lineage>
</organism>
<reference evidence="1 2" key="1">
    <citation type="submission" date="2018-06" db="EMBL/GenBank/DDBJ databases">
        <title>Genomic Encyclopedia of Archaeal and Bacterial Type Strains, Phase II (KMG-II): from individual species to whole genera.</title>
        <authorList>
            <person name="Goeker M."/>
        </authorList>
    </citation>
    <scope>NUCLEOTIDE SEQUENCE [LARGE SCALE GENOMIC DNA]</scope>
    <source>
        <strain evidence="1 2">DSM 22011</strain>
    </source>
</reference>